<keyword evidence="3" id="KW-1185">Reference proteome</keyword>
<evidence type="ECO:0000313" key="2">
    <source>
        <dbReference type="EMBL" id="KAF9522400.1"/>
    </source>
</evidence>
<dbReference type="Pfam" id="PF24016">
    <property type="entry name" value="DUF7330"/>
    <property type="match status" value="1"/>
</dbReference>
<sequence>MQNGPTTQTPNASSDRAAYLPSGIRPSNFVKIHRKGQPISGAFVIDRNMKFPDKEGWHLSLVAGYGSIDADVFTVPPSASATEKDRQKRTTISISGGTILVHFHRPQTSEDSYPFYITLSDSQNSASVVSLPRSFRGHAEISSKVTFSPDMLAKFTLFGEEDGVTKGFIGDFDHTQWKGIGQWEGDLFFWQPSNKVSSTLTLRYDDEGL</sequence>
<reference evidence="2" key="1">
    <citation type="submission" date="2020-11" db="EMBL/GenBank/DDBJ databases">
        <authorList>
            <consortium name="DOE Joint Genome Institute"/>
            <person name="Ahrendt S."/>
            <person name="Riley R."/>
            <person name="Andreopoulos W."/>
            <person name="Labutti K."/>
            <person name="Pangilinan J."/>
            <person name="Ruiz-Duenas F.J."/>
            <person name="Barrasa J.M."/>
            <person name="Sanchez-Garcia M."/>
            <person name="Camarero S."/>
            <person name="Miyauchi S."/>
            <person name="Serrano A."/>
            <person name="Linde D."/>
            <person name="Babiker R."/>
            <person name="Drula E."/>
            <person name="Ayuso-Fernandez I."/>
            <person name="Pacheco R."/>
            <person name="Padilla G."/>
            <person name="Ferreira P."/>
            <person name="Barriuso J."/>
            <person name="Kellner H."/>
            <person name="Castanera R."/>
            <person name="Alfaro M."/>
            <person name="Ramirez L."/>
            <person name="Pisabarro A.G."/>
            <person name="Kuo A."/>
            <person name="Tritt A."/>
            <person name="Lipzen A."/>
            <person name="He G."/>
            <person name="Yan M."/>
            <person name="Ng V."/>
            <person name="Cullen D."/>
            <person name="Martin F."/>
            <person name="Rosso M.-N."/>
            <person name="Henrissat B."/>
            <person name="Hibbett D."/>
            <person name="Martinez A.T."/>
            <person name="Grigoriev I.V."/>
        </authorList>
    </citation>
    <scope>NUCLEOTIDE SEQUENCE</scope>
    <source>
        <strain evidence="2">CBS 506.95</strain>
    </source>
</reference>
<evidence type="ECO:0000313" key="3">
    <source>
        <dbReference type="Proteomes" id="UP000807306"/>
    </source>
</evidence>
<dbReference type="EMBL" id="MU157947">
    <property type="protein sequence ID" value="KAF9522400.1"/>
    <property type="molecule type" value="Genomic_DNA"/>
</dbReference>
<feature type="domain" description="DUF7330" evidence="1">
    <location>
        <begin position="28"/>
        <end position="193"/>
    </location>
</feature>
<dbReference type="InterPro" id="IPR055754">
    <property type="entry name" value="DUF7330"/>
</dbReference>
<dbReference type="AlphaFoldDB" id="A0A9P6E4M4"/>
<evidence type="ECO:0000259" key="1">
    <source>
        <dbReference type="Pfam" id="PF24016"/>
    </source>
</evidence>
<protein>
    <recommendedName>
        <fullName evidence="1">DUF7330 domain-containing protein</fullName>
    </recommendedName>
</protein>
<organism evidence="2 3">
    <name type="scientific">Crepidotus variabilis</name>
    <dbReference type="NCBI Taxonomy" id="179855"/>
    <lineage>
        <taxon>Eukaryota</taxon>
        <taxon>Fungi</taxon>
        <taxon>Dikarya</taxon>
        <taxon>Basidiomycota</taxon>
        <taxon>Agaricomycotina</taxon>
        <taxon>Agaricomycetes</taxon>
        <taxon>Agaricomycetidae</taxon>
        <taxon>Agaricales</taxon>
        <taxon>Agaricineae</taxon>
        <taxon>Crepidotaceae</taxon>
        <taxon>Crepidotus</taxon>
    </lineage>
</organism>
<gene>
    <name evidence="2" type="ORF">CPB83DRAFT_113437</name>
</gene>
<accession>A0A9P6E4M4</accession>
<comment type="caution">
    <text evidence="2">The sequence shown here is derived from an EMBL/GenBank/DDBJ whole genome shotgun (WGS) entry which is preliminary data.</text>
</comment>
<name>A0A9P6E4M4_9AGAR</name>
<proteinExistence type="predicted"/>
<dbReference type="Proteomes" id="UP000807306">
    <property type="component" value="Unassembled WGS sequence"/>
</dbReference>